<feature type="region of interest" description="Disordered" evidence="1">
    <location>
        <begin position="238"/>
        <end position="302"/>
    </location>
</feature>
<dbReference type="InterPro" id="IPR040256">
    <property type="entry name" value="At4g02000-like"/>
</dbReference>
<accession>A0ABR2BYS2</accession>
<dbReference type="PANTHER" id="PTHR31286:SF173">
    <property type="entry name" value="DUF4283 DOMAIN-CONTAINING PROTEIN"/>
    <property type="match status" value="1"/>
</dbReference>
<gene>
    <name evidence="3" type="ORF">V6N12_031994</name>
</gene>
<evidence type="ECO:0000259" key="2">
    <source>
        <dbReference type="Pfam" id="PF14111"/>
    </source>
</evidence>
<proteinExistence type="predicted"/>
<name>A0ABR2BYS2_9ROSI</name>
<reference evidence="3 4" key="1">
    <citation type="journal article" date="2024" name="G3 (Bethesda)">
        <title>Genome assembly of Hibiscus sabdariffa L. provides insights into metabolisms of medicinal natural products.</title>
        <authorList>
            <person name="Kim T."/>
        </authorList>
    </citation>
    <scope>NUCLEOTIDE SEQUENCE [LARGE SCALE GENOMIC DNA]</scope>
    <source>
        <strain evidence="3">TK-2024</strain>
        <tissue evidence="3">Old leaves</tissue>
    </source>
</reference>
<evidence type="ECO:0000313" key="4">
    <source>
        <dbReference type="Proteomes" id="UP001472677"/>
    </source>
</evidence>
<sequence>MGDQCHVTVLEEGDLNDDEIELFEGDVTHSNINGLMSIEFSDKVQALAIKSFQQTVVIKLLGRRIGYTTLKTRLQDLWKPIQSFKLMGIKNDYFMATFRNHSDYLQAIDGGTWMILGHYLIVEPWIVDFSTSQPHPNRVVAWVRLPGLPPLLYRRNLITEIDIFLSFNPPNPTLPPTPSPSAATFEESPYGPWMVVDRRQLRNPKATPHALAPKETREPMSARSSRFAPIAEEEVTEISMHSPNASKGEGTTNAPTGVGTTSALNAIKFTKKKGHSDNLHLSPPKSSTRTSYRKLTSTTNPRNLFYARQASGSKSRHTAVIIEKDAAPFVPIPPQQQGVDHMTQSTTPHLMSHVTPIDPGIVVPIVLPTTNILVASNDPLIDSMAQTQPTCLPADNSNDSNMSTVLNDFCPTPSLHCANAYPIVGYSPPLPSSATNHLDDVPSPLEIREALFDMAPLKAPCPDGLHVFALCNALGLFSHYVHGSNNRKWTRAIGEYSSPSKSQLYQSNYVGFESYSLSSIMAWTFMADIGAQTPFFLYFQRKRISIAWDSFRDNIIWLIGDGNVAHLWDDVWVPTLGPLHQWSLSSATSLENLSISNLVLLSGNWDMDKLSNLLQPVAIPHVIGTTSPGMTGHVDACGWRWNSN</sequence>
<feature type="domain" description="DUF4283" evidence="2">
    <location>
        <begin position="50"/>
        <end position="131"/>
    </location>
</feature>
<dbReference type="Proteomes" id="UP001472677">
    <property type="component" value="Unassembled WGS sequence"/>
</dbReference>
<dbReference type="EMBL" id="JBBPBM010000074">
    <property type="protein sequence ID" value="KAK8512271.1"/>
    <property type="molecule type" value="Genomic_DNA"/>
</dbReference>
<evidence type="ECO:0000313" key="3">
    <source>
        <dbReference type="EMBL" id="KAK8512271.1"/>
    </source>
</evidence>
<feature type="compositionally biased region" description="Polar residues" evidence="1">
    <location>
        <begin position="284"/>
        <end position="302"/>
    </location>
</feature>
<comment type="caution">
    <text evidence="3">The sequence shown here is derived from an EMBL/GenBank/DDBJ whole genome shotgun (WGS) entry which is preliminary data.</text>
</comment>
<dbReference type="Pfam" id="PF14111">
    <property type="entry name" value="DUF4283"/>
    <property type="match status" value="1"/>
</dbReference>
<dbReference type="InterPro" id="IPR025558">
    <property type="entry name" value="DUF4283"/>
</dbReference>
<evidence type="ECO:0000256" key="1">
    <source>
        <dbReference type="SAM" id="MobiDB-lite"/>
    </source>
</evidence>
<keyword evidence="4" id="KW-1185">Reference proteome</keyword>
<organism evidence="3 4">
    <name type="scientific">Hibiscus sabdariffa</name>
    <name type="common">roselle</name>
    <dbReference type="NCBI Taxonomy" id="183260"/>
    <lineage>
        <taxon>Eukaryota</taxon>
        <taxon>Viridiplantae</taxon>
        <taxon>Streptophyta</taxon>
        <taxon>Embryophyta</taxon>
        <taxon>Tracheophyta</taxon>
        <taxon>Spermatophyta</taxon>
        <taxon>Magnoliopsida</taxon>
        <taxon>eudicotyledons</taxon>
        <taxon>Gunneridae</taxon>
        <taxon>Pentapetalae</taxon>
        <taxon>rosids</taxon>
        <taxon>malvids</taxon>
        <taxon>Malvales</taxon>
        <taxon>Malvaceae</taxon>
        <taxon>Malvoideae</taxon>
        <taxon>Hibiscus</taxon>
    </lineage>
</organism>
<protein>
    <recommendedName>
        <fullName evidence="2">DUF4283 domain-containing protein</fullName>
    </recommendedName>
</protein>
<dbReference type="PANTHER" id="PTHR31286">
    <property type="entry name" value="GLYCINE-RICH CELL WALL STRUCTURAL PROTEIN 1.8-LIKE"/>
    <property type="match status" value="1"/>
</dbReference>
<feature type="region of interest" description="Disordered" evidence="1">
    <location>
        <begin position="203"/>
        <end position="226"/>
    </location>
</feature>
<feature type="compositionally biased region" description="Polar residues" evidence="1">
    <location>
        <begin position="239"/>
        <end position="264"/>
    </location>
</feature>